<accession>D5VQA4</accession>
<dbReference type="PANTHER" id="PTHR30024:SF42">
    <property type="entry name" value="ALIPHATIC SULFONATES-BINDING PROTEIN-RELATED"/>
    <property type="match status" value="1"/>
</dbReference>
<reference evidence="1" key="1">
    <citation type="submission" date="2010-04" db="EMBL/GenBank/DDBJ databases">
        <title>Complete sequence of Methanocaldococcus infernus ME.</title>
        <authorList>
            <consortium name="US DOE Joint Genome Institute"/>
            <person name="Lucas S."/>
            <person name="Copeland A."/>
            <person name="Lapidus A."/>
            <person name="Cheng J.-F."/>
            <person name="Bruce D."/>
            <person name="Goodwin L."/>
            <person name="Pitluck S."/>
            <person name="Munk A.C."/>
            <person name="Detter J.C."/>
            <person name="Han C."/>
            <person name="Tapia R."/>
            <person name="Land M."/>
            <person name="Hauser L."/>
            <person name="Kyrpides N."/>
            <person name="Mikhailova N."/>
            <person name="Sieprawska-Lupa M."/>
            <person name="Whitman W.B."/>
            <person name="Woyke T."/>
        </authorList>
    </citation>
    <scope>NUCLEOTIDE SEQUENCE [LARGE SCALE GENOMIC DNA]</scope>
    <source>
        <strain evidence="1">ME</strain>
    </source>
</reference>
<gene>
    <name evidence="1" type="ordered locus">Metin_0085</name>
</gene>
<dbReference type="eggNOG" id="arCOG01803">
    <property type="taxonomic scope" value="Archaea"/>
</dbReference>
<dbReference type="GeneID" id="9131084"/>
<dbReference type="PANTHER" id="PTHR30024">
    <property type="entry name" value="ALIPHATIC SULFONATES-BINDING PROTEIN-RELATED"/>
    <property type="match status" value="1"/>
</dbReference>
<dbReference type="SUPFAM" id="SSF53850">
    <property type="entry name" value="Periplasmic binding protein-like II"/>
    <property type="match status" value="1"/>
</dbReference>
<protein>
    <submittedName>
        <fullName evidence="1">ABC-type nitrate/sulfonate/bicarbonate transport system, periplasmic component</fullName>
    </submittedName>
</protein>
<evidence type="ECO:0000313" key="2">
    <source>
        <dbReference type="Proteomes" id="UP000002061"/>
    </source>
</evidence>
<dbReference type="RefSeq" id="WP_013099503.1">
    <property type="nucleotide sequence ID" value="NC_014122.1"/>
</dbReference>
<dbReference type="HOGENOM" id="CLU_028871_10_4_2"/>
<organism evidence="1 2">
    <name type="scientific">Methanocaldococcus infernus (strain DSM 11812 / JCM 15783 / ME)</name>
    <dbReference type="NCBI Taxonomy" id="573063"/>
    <lineage>
        <taxon>Archaea</taxon>
        <taxon>Methanobacteriati</taxon>
        <taxon>Methanobacteriota</taxon>
        <taxon>Methanomada group</taxon>
        <taxon>Methanococci</taxon>
        <taxon>Methanococcales</taxon>
        <taxon>Methanocaldococcaceae</taxon>
        <taxon>Methanocaldococcus</taxon>
    </lineage>
</organism>
<evidence type="ECO:0000313" key="1">
    <source>
        <dbReference type="EMBL" id="ADG12757.1"/>
    </source>
</evidence>
<dbReference type="Proteomes" id="UP000002061">
    <property type="component" value="Chromosome"/>
</dbReference>
<dbReference type="EMBL" id="CP002009">
    <property type="protein sequence ID" value="ADG12757.1"/>
    <property type="molecule type" value="Genomic_DNA"/>
</dbReference>
<proteinExistence type="predicted"/>
<dbReference type="STRING" id="573063.Metin_0085"/>
<keyword evidence="2" id="KW-1185">Reference proteome</keyword>
<dbReference type="OrthoDB" id="10037at2157"/>
<sequence>MRKLLAIFLAILTIALAGCINQGEKKEEVTLNVGYLPTDHQAALFVAALNPDLFKEKYGLYLKEVEPKKKYELYKGDKKIADINLYLVTTGGADIMNLMYQGRLDLGLLGVPPAIFYIDKNPQANIIMSLHTDGSAVVVRKDIPVNNWEEFVNWIKEQAKEGKQVRIGHPLPTSIQYVMIKDALKVSGISYTETSGEKADVLLVNCKGQKSMPQMLANNKLDAVIAWEPMPEILKHEGIGKPIVYSQDLPSSTGGTWKSHPCCCVVASKKALSEKEEVVVEFCKLLKYATDEINKNKELAAEASAKWLGVKKEIEDDSVKHITYTYKLTDIVPGTLKFVKAMQLQGLMKNSLKYVNEEKAKEIIFNFKVYDEIVK</sequence>
<dbReference type="AlphaFoldDB" id="D5VQA4"/>
<name>D5VQA4_METIM</name>
<dbReference type="Gene3D" id="3.40.190.10">
    <property type="entry name" value="Periplasmic binding protein-like II"/>
    <property type="match status" value="2"/>
</dbReference>
<dbReference type="PROSITE" id="PS51257">
    <property type="entry name" value="PROKAR_LIPOPROTEIN"/>
    <property type="match status" value="1"/>
</dbReference>
<dbReference type="KEGG" id="mif:Metin_0085"/>
<dbReference type="Pfam" id="PF13379">
    <property type="entry name" value="NMT1_2"/>
    <property type="match status" value="1"/>
</dbReference>